<proteinExistence type="predicted"/>
<evidence type="ECO:0000313" key="2">
    <source>
        <dbReference type="WBParaSite" id="JU765_v2.g14474.t2"/>
    </source>
</evidence>
<dbReference type="Proteomes" id="UP000887576">
    <property type="component" value="Unplaced"/>
</dbReference>
<evidence type="ECO:0000313" key="1">
    <source>
        <dbReference type="Proteomes" id="UP000887576"/>
    </source>
</evidence>
<reference evidence="2" key="1">
    <citation type="submission" date="2022-11" db="UniProtKB">
        <authorList>
            <consortium name="WormBaseParasite"/>
        </authorList>
    </citation>
    <scope>IDENTIFICATION</scope>
</reference>
<protein>
    <submittedName>
        <fullName evidence="2">Uncharacterized protein</fullName>
    </submittedName>
</protein>
<accession>A0AC34QA01</accession>
<organism evidence="1 2">
    <name type="scientific">Panagrolaimus sp. JU765</name>
    <dbReference type="NCBI Taxonomy" id="591449"/>
    <lineage>
        <taxon>Eukaryota</taxon>
        <taxon>Metazoa</taxon>
        <taxon>Ecdysozoa</taxon>
        <taxon>Nematoda</taxon>
        <taxon>Chromadorea</taxon>
        <taxon>Rhabditida</taxon>
        <taxon>Tylenchina</taxon>
        <taxon>Panagrolaimomorpha</taxon>
        <taxon>Panagrolaimoidea</taxon>
        <taxon>Panagrolaimidae</taxon>
        <taxon>Panagrolaimus</taxon>
    </lineage>
</organism>
<sequence length="215" mass="24142">MNADRDESKKIAQSQNNGKMKFPEVSNCLKNFCRSHKKALIILGAVLTAVFIFLVICFFVFPFGKKSEMPQSHQSVTTPIPEINITTTPFEITTTSPGNVTEYPQTLLPLCIIKQDLHVACTQGKAKITHFIGQLRNQLGLFDIKVLGLEECKEECQECLATIFIAAPCTCLPTDRKICRDNEERAQETYDYFLPFDSDENQVTALAEEIQKSGL</sequence>
<name>A0AC34QA01_9BILA</name>
<dbReference type="WBParaSite" id="JU765_v2.g14474.t2">
    <property type="protein sequence ID" value="JU765_v2.g14474.t2"/>
    <property type="gene ID" value="JU765_v2.g14474"/>
</dbReference>